<evidence type="ECO:0008006" key="3">
    <source>
        <dbReference type="Google" id="ProtNLM"/>
    </source>
</evidence>
<protein>
    <recommendedName>
        <fullName evidence="3">Cupin</fullName>
    </recommendedName>
</protein>
<keyword evidence="2" id="KW-1185">Reference proteome</keyword>
<accession>A0A4P6U0X9</accession>
<sequence length="192" mass="21189">MRDRRAVREPIRLERPLESFVEELALCVATHGDKGPALLWPEDFNTLPELLRISRPAYPRAGWRRAGGLPAGATVEHPERPGVPTPEAELLSSALGERLGLRVRPSYWFLRSMSVGGRQPSGAVERILTVLEGACRCKLTRETGAHDARPHDTVDLRLRAGGTLFVPRDHAYELLDVHTPTVLLELALGEAA</sequence>
<dbReference type="STRING" id="73044.GCA_000725795_05200"/>
<organism evidence="1 2">
    <name type="scientific">Streptomyces seoulensis</name>
    <dbReference type="NCBI Taxonomy" id="73044"/>
    <lineage>
        <taxon>Bacteria</taxon>
        <taxon>Bacillati</taxon>
        <taxon>Actinomycetota</taxon>
        <taxon>Actinomycetes</taxon>
        <taxon>Kitasatosporales</taxon>
        <taxon>Streptomycetaceae</taxon>
        <taxon>Streptomyces</taxon>
    </lineage>
</organism>
<dbReference type="AlphaFoldDB" id="A0A4P6U0X9"/>
<evidence type="ECO:0000313" key="2">
    <source>
        <dbReference type="Proteomes" id="UP000292547"/>
    </source>
</evidence>
<dbReference type="Proteomes" id="UP000292547">
    <property type="component" value="Chromosome"/>
</dbReference>
<dbReference type="OrthoDB" id="4287000at2"/>
<gene>
    <name evidence="1" type="ORF">D0Z67_27095</name>
</gene>
<evidence type="ECO:0000313" key="1">
    <source>
        <dbReference type="EMBL" id="QBJ93579.1"/>
    </source>
</evidence>
<name>A0A4P6U0X9_STRSO</name>
<proteinExistence type="predicted"/>
<reference evidence="1 2" key="1">
    <citation type="submission" date="2018-08" db="EMBL/GenBank/DDBJ databases">
        <title>The complete genome sequence of Streptomyces seoulensis, a pioneer strain for nickel superoxide dismutase discovery.</title>
        <authorList>
            <person name="Shin J."/>
            <person name="Lee J.-S."/>
            <person name="Lee E.-J."/>
            <person name="Youn H.-D."/>
        </authorList>
    </citation>
    <scope>NUCLEOTIDE SEQUENCE [LARGE SCALE GENOMIC DNA]</scope>
    <source>
        <strain evidence="1 2">KCTC 9819</strain>
    </source>
</reference>
<dbReference type="EMBL" id="CP032229">
    <property type="protein sequence ID" value="QBJ93579.1"/>
    <property type="molecule type" value="Genomic_DNA"/>
</dbReference>
<dbReference type="KEGG" id="sseo:D0Z67_27095"/>